<reference evidence="2 3" key="1">
    <citation type="submission" date="2018-10" db="EMBL/GenBank/DDBJ databases">
        <authorList>
            <person name="Ekblom R."/>
            <person name="Jareborg N."/>
        </authorList>
    </citation>
    <scope>NUCLEOTIDE SEQUENCE [LARGE SCALE GENOMIC DNA]</scope>
    <source>
        <tissue evidence="2">Muscle</tissue>
    </source>
</reference>
<evidence type="ECO:0000313" key="3">
    <source>
        <dbReference type="Proteomes" id="UP000269945"/>
    </source>
</evidence>
<evidence type="ECO:0000313" key="2">
    <source>
        <dbReference type="EMBL" id="VCW49824.1"/>
    </source>
</evidence>
<name>A0A9X9LCQ7_GULGU</name>
<evidence type="ECO:0000256" key="1">
    <source>
        <dbReference type="SAM" id="MobiDB-lite"/>
    </source>
</evidence>
<organism evidence="2 3">
    <name type="scientific">Gulo gulo</name>
    <name type="common">Wolverine</name>
    <name type="synonym">Gluton</name>
    <dbReference type="NCBI Taxonomy" id="48420"/>
    <lineage>
        <taxon>Eukaryota</taxon>
        <taxon>Metazoa</taxon>
        <taxon>Chordata</taxon>
        <taxon>Craniata</taxon>
        <taxon>Vertebrata</taxon>
        <taxon>Euteleostomi</taxon>
        <taxon>Mammalia</taxon>
        <taxon>Eutheria</taxon>
        <taxon>Laurasiatheria</taxon>
        <taxon>Carnivora</taxon>
        <taxon>Caniformia</taxon>
        <taxon>Musteloidea</taxon>
        <taxon>Mustelidae</taxon>
        <taxon>Guloninae</taxon>
        <taxon>Gulo</taxon>
    </lineage>
</organism>
<comment type="caution">
    <text evidence="2">The sequence shown here is derived from an EMBL/GenBank/DDBJ whole genome shotgun (WGS) entry which is preliminary data.</text>
</comment>
<feature type="region of interest" description="Disordered" evidence="1">
    <location>
        <begin position="1"/>
        <end position="51"/>
    </location>
</feature>
<accession>A0A9X9LCQ7</accession>
<protein>
    <submittedName>
        <fullName evidence="2">Uncharacterized protein</fullName>
    </submittedName>
</protein>
<keyword evidence="3" id="KW-1185">Reference proteome</keyword>
<dbReference type="Proteomes" id="UP000269945">
    <property type="component" value="Unassembled WGS sequence"/>
</dbReference>
<gene>
    <name evidence="2" type="ORF">BN2614_LOCUS5</name>
</gene>
<sequence>MAMWAEMEGGDGGVRDSDGVRGGYQRQGSGSSEKRGGHSNWGRARGSQREHEGAVLCGCSGTWLEAGIGNFFLITKRSLSPSKDHILEHVTPSR</sequence>
<proteinExistence type="predicted"/>
<dbReference type="EMBL" id="CYRY02000346">
    <property type="protein sequence ID" value="VCW49824.1"/>
    <property type="molecule type" value="Genomic_DNA"/>
</dbReference>
<dbReference type="AlphaFoldDB" id="A0A9X9LCQ7"/>